<sequence>MCFISGLAVFLVLFEGIIIKCDATGATTSVTPIEHSPNIDIKGDLKLFPQDVIEEILIKTDIKTIRNVVRERMIHPNDIRMNRILQNYIFIIGEDFDHGDGYDFYAYEFKRKGELFVEIYKHKNLMAFFDKFGHHVKKLKIKYFFDEDVCNLKTILYILKICAKNLEDLRICSYDDSKLWEEILNEKNGINFPNVKKFKFMGKSNRNELKLNLIFPKLESFKLCGAVKDVNCLAYVTGLQEFTLSEHERVANNIPEHQLKDIFKNNKNMTKISLICPNSRETIDSIAKYLTKLETLEVDLPGYDFLLRANDSVALYELPSVTSFVMSFYDFDERLENTNLSFHMPNLKSLTVNLIDVDDNVVKFFQRFKKLETLELLVRDFNVVGYIEDVVHIKEFITGFCDDIGFESVKEYFFDGIKSKLQTLKFVNFDEGYYPFYKNSIKLINDHLIKTNQSTWTISMGEDIQVNKQYLQYDCEPSLKYLMFRRNL</sequence>
<evidence type="ECO:0000313" key="2">
    <source>
        <dbReference type="EMBL" id="ACZ26285.1"/>
    </source>
</evidence>
<organism evidence="2">
    <name type="scientific">Mayetiola destructor</name>
    <name type="common">Hessian fly</name>
    <dbReference type="NCBI Taxonomy" id="39758"/>
    <lineage>
        <taxon>Eukaryota</taxon>
        <taxon>Metazoa</taxon>
        <taxon>Ecdysozoa</taxon>
        <taxon>Arthropoda</taxon>
        <taxon>Hexapoda</taxon>
        <taxon>Insecta</taxon>
        <taxon>Pterygota</taxon>
        <taxon>Neoptera</taxon>
        <taxon>Endopterygota</taxon>
        <taxon>Diptera</taxon>
        <taxon>Nematocera</taxon>
        <taxon>Sciaroidea</taxon>
        <taxon>Cecidomyiidae</taxon>
        <taxon>Mayetiola</taxon>
    </lineage>
</organism>
<dbReference type="EMBL" id="GU196316">
    <property type="protein sequence ID" value="ACZ26285.1"/>
    <property type="molecule type" value="Genomic_DNA"/>
</dbReference>
<accession>D1MLN4</accession>
<protein>
    <submittedName>
        <fullName evidence="2">Secreted protein C</fullName>
    </submittedName>
</protein>
<reference evidence="2" key="1">
    <citation type="submission" date="2009-11" db="EMBL/GenBank/DDBJ databases">
        <authorList>
            <person name="Chen M.-S."/>
        </authorList>
    </citation>
    <scope>NUCLEOTIDE SEQUENCE</scope>
</reference>
<evidence type="ECO:0000256" key="1">
    <source>
        <dbReference type="SAM" id="SignalP"/>
    </source>
</evidence>
<feature type="chain" id="PRO_5003024405" evidence="1">
    <location>
        <begin position="24"/>
        <end position="488"/>
    </location>
</feature>
<dbReference type="AlphaFoldDB" id="D1MLN4"/>
<dbReference type="InterPro" id="IPR032675">
    <property type="entry name" value="LRR_dom_sf"/>
</dbReference>
<name>D1MLN4_MAYDE</name>
<feature type="signal peptide" evidence="1">
    <location>
        <begin position="1"/>
        <end position="23"/>
    </location>
</feature>
<dbReference type="Gene3D" id="3.80.10.10">
    <property type="entry name" value="Ribonuclease Inhibitor"/>
    <property type="match status" value="1"/>
</dbReference>
<proteinExistence type="predicted"/>
<reference evidence="2" key="2">
    <citation type="journal article" date="2010" name="BMC Evol. Biol.">
        <title>Unusual conservation among genes encoding small secreted salivary gland proteins from a gall midge.</title>
        <authorList>
            <person name="Chen M.S."/>
            <person name="Liu X."/>
            <person name="Yang Z."/>
            <person name="Zhao H."/>
            <person name="Shukle R.H."/>
            <person name="Stuart J.J."/>
            <person name="Hulbert S."/>
        </authorList>
    </citation>
    <scope>NUCLEOTIDE SEQUENCE</scope>
</reference>
<keyword evidence="1" id="KW-0732">Signal</keyword>
<dbReference type="SUPFAM" id="SSF52058">
    <property type="entry name" value="L domain-like"/>
    <property type="match status" value="1"/>
</dbReference>